<dbReference type="InterPro" id="IPR011043">
    <property type="entry name" value="Gal_Oxase/kelch_b-propeller"/>
</dbReference>
<dbReference type="Pfam" id="PF24981">
    <property type="entry name" value="Beta-prop_ATRN-LZTR1"/>
    <property type="match status" value="1"/>
</dbReference>
<proteinExistence type="predicted"/>
<feature type="chain" id="PRO_5008240497" description="Attractin/MKLN-like beta-propeller domain-containing protein" evidence="3">
    <location>
        <begin position="24"/>
        <end position="671"/>
    </location>
</feature>
<dbReference type="PANTHER" id="PTHR45632:SF3">
    <property type="entry name" value="KELCH-LIKE PROTEIN 32"/>
    <property type="match status" value="1"/>
</dbReference>
<evidence type="ECO:0000256" key="2">
    <source>
        <dbReference type="ARBA" id="ARBA00022737"/>
    </source>
</evidence>
<dbReference type="Gene3D" id="2.120.10.80">
    <property type="entry name" value="Kelch-type beta propeller"/>
    <property type="match status" value="2"/>
</dbReference>
<accession>A0A160SZL1</accession>
<keyword evidence="3" id="KW-0732">Signal</keyword>
<dbReference type="KEGG" id="pbf:CFX0092_A0634"/>
<dbReference type="SUPFAM" id="SSF50965">
    <property type="entry name" value="Galactose oxidase, central domain"/>
    <property type="match status" value="1"/>
</dbReference>
<dbReference type="RefSeq" id="WP_095042117.1">
    <property type="nucleotide sequence ID" value="NZ_LN890655.1"/>
</dbReference>
<feature type="signal peptide" evidence="3">
    <location>
        <begin position="1"/>
        <end position="23"/>
    </location>
</feature>
<dbReference type="InterPro" id="IPR015915">
    <property type="entry name" value="Kelch-typ_b-propeller"/>
</dbReference>
<evidence type="ECO:0000256" key="3">
    <source>
        <dbReference type="SAM" id="SignalP"/>
    </source>
</evidence>
<keyword evidence="6" id="KW-1185">Reference proteome</keyword>
<gene>
    <name evidence="5" type="ORF">CFX0092_A0634</name>
</gene>
<dbReference type="OrthoDB" id="166558at2"/>
<reference evidence="5" key="1">
    <citation type="submission" date="2016-01" db="EMBL/GenBank/DDBJ databases">
        <authorList>
            <person name="Mcilroy J.S."/>
            <person name="Karst M S."/>
            <person name="Albertsen M."/>
        </authorList>
    </citation>
    <scope>NUCLEOTIDE SEQUENCE</scope>
    <source>
        <strain evidence="5">Cfx-K</strain>
    </source>
</reference>
<dbReference type="SUPFAM" id="SSF117281">
    <property type="entry name" value="Kelch motif"/>
    <property type="match status" value="1"/>
</dbReference>
<dbReference type="Proteomes" id="UP000215027">
    <property type="component" value="Chromosome I"/>
</dbReference>
<evidence type="ECO:0000313" key="5">
    <source>
        <dbReference type="EMBL" id="CUS02512.2"/>
    </source>
</evidence>
<organism evidence="5 6">
    <name type="scientific">Candidatus Promineifilum breve</name>
    <dbReference type="NCBI Taxonomy" id="1806508"/>
    <lineage>
        <taxon>Bacteria</taxon>
        <taxon>Bacillati</taxon>
        <taxon>Chloroflexota</taxon>
        <taxon>Ardenticatenia</taxon>
        <taxon>Candidatus Promineifilales</taxon>
        <taxon>Candidatus Promineifilaceae</taxon>
        <taxon>Candidatus Promineifilum</taxon>
    </lineage>
</organism>
<dbReference type="InterPro" id="IPR056737">
    <property type="entry name" value="Beta-prop_ATRN-MKLN-like"/>
</dbReference>
<feature type="domain" description="Attractin/MKLN-like beta-propeller" evidence="4">
    <location>
        <begin position="221"/>
        <end position="467"/>
    </location>
</feature>
<evidence type="ECO:0000313" key="6">
    <source>
        <dbReference type="Proteomes" id="UP000215027"/>
    </source>
</evidence>
<keyword evidence="1" id="KW-0880">Kelch repeat</keyword>
<dbReference type="AlphaFoldDB" id="A0A160SZL1"/>
<evidence type="ECO:0000259" key="4">
    <source>
        <dbReference type="Pfam" id="PF24981"/>
    </source>
</evidence>
<sequence>MRRLLVPILLLLALVVVTAGAWADNQPPDPAVASPLIVTPPEDWIGVEIKVTDLNLLPSAPDAAPAADMCAEATPLVLSFARPADGSGTVTNLFTQEATDPVLACQFGSPTSPRGYRTAWYELTPGDTSVVTITTDGTDYDTVLGVFAGSCDAPLEIACSDDINGFQSRLSFMAIRGRTYYIVVADYKPGAPAAATALFSAVMRPGGQRWTHIGNMPFGGVSRHALVSNGPHMYVIGGQTNINGIPELSNKLLGYDAPSNQWYELADIPGATLANTTAARLGQKIYVPGGFAGNTSDYWNEHLVYDIPTDFWDRITPIPTALLPNGEMFAWSAAAAAPDETSYYTTGGITSYPALDVDAVVISQTYRYTPATDVWEAFQPLTTPRYAHTAAWIVAANRGLCVAGGLSTGVDVEGQPVNVLLTGGECYNPAAGGGWQPTGELNFPRYGAGSAVGPDGNWYIFGGLDGRGGVPETEVYNPLTNSWNVLGSEFSLGGSPQNPARVWPRGAFWGDTLYVFGGNTPPTEQRVISSVERMTIGAGHVALANTILLPFSTNLGIDNFLTNGLPLRNNIPVAGNFSTSTHFYTAYYFDWLQQGRATIRLSNIPDDSNFNISVYDFYKVLLGQGNTALYGGEKTVAVTLKPGRYFIVVERIYPKDLPDPGDYYHLSLTGG</sequence>
<dbReference type="EMBL" id="LN890655">
    <property type="protein sequence ID" value="CUS02512.2"/>
    <property type="molecule type" value="Genomic_DNA"/>
</dbReference>
<name>A0A160SZL1_9CHLR</name>
<evidence type="ECO:0000256" key="1">
    <source>
        <dbReference type="ARBA" id="ARBA00022441"/>
    </source>
</evidence>
<dbReference type="PANTHER" id="PTHR45632">
    <property type="entry name" value="LD33804P"/>
    <property type="match status" value="1"/>
</dbReference>
<keyword evidence="2" id="KW-0677">Repeat</keyword>
<protein>
    <recommendedName>
        <fullName evidence="4">Attractin/MKLN-like beta-propeller domain-containing protein</fullName>
    </recommendedName>
</protein>